<feature type="transmembrane region" description="Helical" evidence="1">
    <location>
        <begin position="76"/>
        <end position="93"/>
    </location>
</feature>
<dbReference type="Proteomes" id="UP000658320">
    <property type="component" value="Unassembled WGS sequence"/>
</dbReference>
<sequence>MLVAKLAVPTAMTVVISGTLALVMTWWWHPAAEVLGERFPWYDWYPFNGIGPVVVGQSVLLLFLGVTLGLLLRRTVAAMGATLAVGAGVLLALDRIRSYLLPTVTVKAQGITEAPAPHGAWVMADGPLSPSGARVPDVMDCYAAEDFRGCLTAHGRTGHWAEYHPASQLWSMQWAETGLCLLLAGALAALCVWRVRRRLA</sequence>
<protein>
    <recommendedName>
        <fullName evidence="4">ABC transporter permease</fullName>
    </recommendedName>
</protein>
<comment type="caution">
    <text evidence="2">The sequence shown here is derived from an EMBL/GenBank/DDBJ whole genome shotgun (WGS) entry which is preliminary data.</text>
</comment>
<evidence type="ECO:0000256" key="1">
    <source>
        <dbReference type="SAM" id="Phobius"/>
    </source>
</evidence>
<dbReference type="RefSeq" id="WP_189934847.1">
    <property type="nucleotide sequence ID" value="NZ_BMSX01000004.1"/>
</dbReference>
<evidence type="ECO:0000313" key="3">
    <source>
        <dbReference type="Proteomes" id="UP000658320"/>
    </source>
</evidence>
<dbReference type="AlphaFoldDB" id="A0A918C4X3"/>
<feature type="transmembrane region" description="Helical" evidence="1">
    <location>
        <begin position="7"/>
        <end position="29"/>
    </location>
</feature>
<keyword evidence="1" id="KW-0812">Transmembrane</keyword>
<name>A0A918C4X3_9ACTN</name>
<dbReference type="EMBL" id="BMSX01000004">
    <property type="protein sequence ID" value="GGR05895.1"/>
    <property type="molecule type" value="Genomic_DNA"/>
</dbReference>
<evidence type="ECO:0000313" key="2">
    <source>
        <dbReference type="EMBL" id="GGR05895.1"/>
    </source>
</evidence>
<accession>A0A918C4X3</accession>
<reference evidence="2" key="1">
    <citation type="journal article" date="2014" name="Int. J. Syst. Evol. Microbiol.">
        <title>Complete genome sequence of Corynebacterium casei LMG S-19264T (=DSM 44701T), isolated from a smear-ripened cheese.</title>
        <authorList>
            <consortium name="US DOE Joint Genome Institute (JGI-PGF)"/>
            <person name="Walter F."/>
            <person name="Albersmeier A."/>
            <person name="Kalinowski J."/>
            <person name="Ruckert C."/>
        </authorList>
    </citation>
    <scope>NUCLEOTIDE SEQUENCE</scope>
    <source>
        <strain evidence="2">JCM 4346</strain>
    </source>
</reference>
<keyword evidence="1" id="KW-1133">Transmembrane helix</keyword>
<reference evidence="2" key="2">
    <citation type="submission" date="2020-09" db="EMBL/GenBank/DDBJ databases">
        <authorList>
            <person name="Sun Q."/>
            <person name="Ohkuma M."/>
        </authorList>
    </citation>
    <scope>NUCLEOTIDE SEQUENCE</scope>
    <source>
        <strain evidence="2">JCM 4346</strain>
    </source>
</reference>
<feature type="transmembrane region" description="Helical" evidence="1">
    <location>
        <begin position="174"/>
        <end position="195"/>
    </location>
</feature>
<evidence type="ECO:0008006" key="4">
    <source>
        <dbReference type="Google" id="ProtNLM"/>
    </source>
</evidence>
<keyword evidence="1" id="KW-0472">Membrane</keyword>
<feature type="transmembrane region" description="Helical" evidence="1">
    <location>
        <begin position="49"/>
        <end position="71"/>
    </location>
</feature>
<proteinExistence type="predicted"/>
<keyword evidence="3" id="KW-1185">Reference proteome</keyword>
<organism evidence="2 3">
    <name type="scientific">Streptomyces aurantiogriseus</name>
    <dbReference type="NCBI Taxonomy" id="66870"/>
    <lineage>
        <taxon>Bacteria</taxon>
        <taxon>Bacillati</taxon>
        <taxon>Actinomycetota</taxon>
        <taxon>Actinomycetes</taxon>
        <taxon>Kitasatosporales</taxon>
        <taxon>Streptomycetaceae</taxon>
        <taxon>Streptomyces</taxon>
    </lineage>
</organism>
<gene>
    <name evidence="2" type="ORF">GCM10010251_22020</name>
</gene>